<evidence type="ECO:0000256" key="9">
    <source>
        <dbReference type="ARBA" id="ARBA00023211"/>
    </source>
</evidence>
<evidence type="ECO:0000256" key="6">
    <source>
        <dbReference type="ARBA" id="ARBA00023136"/>
    </source>
</evidence>
<feature type="domain" description="Glycosyltransferase 2-like" evidence="13">
    <location>
        <begin position="220"/>
        <end position="402"/>
    </location>
</feature>
<evidence type="ECO:0000259" key="13">
    <source>
        <dbReference type="Pfam" id="PF00535"/>
    </source>
</evidence>
<dbReference type="STRING" id="307972.A0A2G8L1D6"/>
<keyword evidence="3 12" id="KW-0812">Transmembrane</keyword>
<dbReference type="OrthoDB" id="9982049at2759"/>
<comment type="similarity">
    <text evidence="2">Belongs to the glycosyltransferase 2 family. GalNAc-T subfamily.</text>
</comment>
<sequence>MIKATTKEERTTHRKGNGVTVRKVLVLILIISLVWFILDFLVINFYNGQEDDYNINLPLDERAFSSRGNNSIPLGKNNGNMPLGKNNGARIVPDKDVKPKLARLLNKRNQQNNTKTGNLTNVESEKDRAAGIPEEENPKGFHFVRYYDKPTKPRNESGPGERGFPYKTRKEEQKLVDQQWNNNYFNEYVSDLISVERSLTDIRPSACKDLKISNVLPKTSVIICFCEESWSTLLRSVHSVMSRSPPELLEEIILIDDFSQREHLKEPLDKYMAQFPIVKVVHLKERHGLVRARIVGVGMSKASVLTFLDSHIECSVGWLEPLLQRIKEDKRNVVCPIIDAIDSTTLRYGQTSNTMVGSFTWSFTFTWYNFNADQVARLPSVTSPIKSPTMAGGLFSIDKDYFKELGMYDEGFEVWGAENLELSFKIWMCGGQLEILPCSRVGHIFRKRQPYSFPDNDNVKTFHHNTLRLVEVWVDEPYKTAFFDHVPDMYGVDPGDVSERKAIRQMLQCKSFQWFLDNVCPWKELPVFTYRAKGTVWIYIYIYRQNKFHLFWLLDF</sequence>
<evidence type="ECO:0000256" key="8">
    <source>
        <dbReference type="ARBA" id="ARBA00023180"/>
    </source>
</evidence>
<evidence type="ECO:0000256" key="4">
    <source>
        <dbReference type="ARBA" id="ARBA00022968"/>
    </source>
</evidence>
<dbReference type="PANTHER" id="PTHR11675:SF130">
    <property type="entry name" value="POLYPEPTIDE N-ACETYLGALACTOSAMINYLTRANSFERASE 5"/>
    <property type="match status" value="1"/>
</dbReference>
<keyword evidence="7" id="KW-1015">Disulfide bond</keyword>
<reference evidence="14 15" key="1">
    <citation type="journal article" date="2017" name="PLoS Biol.">
        <title>The sea cucumber genome provides insights into morphological evolution and visceral regeneration.</title>
        <authorList>
            <person name="Zhang X."/>
            <person name="Sun L."/>
            <person name="Yuan J."/>
            <person name="Sun Y."/>
            <person name="Gao Y."/>
            <person name="Zhang L."/>
            <person name="Li S."/>
            <person name="Dai H."/>
            <person name="Hamel J.F."/>
            <person name="Liu C."/>
            <person name="Yu Y."/>
            <person name="Liu S."/>
            <person name="Lin W."/>
            <person name="Guo K."/>
            <person name="Jin S."/>
            <person name="Xu P."/>
            <person name="Storey K.B."/>
            <person name="Huan P."/>
            <person name="Zhang T."/>
            <person name="Zhou Y."/>
            <person name="Zhang J."/>
            <person name="Lin C."/>
            <person name="Li X."/>
            <person name="Xing L."/>
            <person name="Huo D."/>
            <person name="Sun M."/>
            <person name="Wang L."/>
            <person name="Mercier A."/>
            <person name="Li F."/>
            <person name="Yang H."/>
            <person name="Xiang J."/>
        </authorList>
    </citation>
    <scope>NUCLEOTIDE SEQUENCE [LARGE SCALE GENOMIC DNA]</scope>
    <source>
        <strain evidence="14">Shaxun</strain>
        <tissue evidence="14">Muscle</tissue>
    </source>
</reference>
<dbReference type="PANTHER" id="PTHR11675">
    <property type="entry name" value="N-ACETYLGALACTOSAMINYLTRANSFERASE"/>
    <property type="match status" value="1"/>
</dbReference>
<evidence type="ECO:0000256" key="11">
    <source>
        <dbReference type="SAM" id="MobiDB-lite"/>
    </source>
</evidence>
<comment type="caution">
    <text evidence="14">The sequence shown here is derived from an EMBL/GenBank/DDBJ whole genome shotgun (WGS) entry which is preliminary data.</text>
</comment>
<proteinExistence type="inferred from homology"/>
<keyword evidence="8" id="KW-0325">Glycoprotein</keyword>
<evidence type="ECO:0000256" key="5">
    <source>
        <dbReference type="ARBA" id="ARBA00022989"/>
    </source>
</evidence>
<gene>
    <name evidence="14" type="ORF">BSL78_09006</name>
</gene>
<dbReference type="AlphaFoldDB" id="A0A2G8L1D6"/>
<keyword evidence="5 12" id="KW-1133">Transmembrane helix</keyword>
<name>A0A2G8L1D6_STIJA</name>
<accession>A0A2G8L1D6</accession>
<evidence type="ECO:0000256" key="2">
    <source>
        <dbReference type="ARBA" id="ARBA00005680"/>
    </source>
</evidence>
<keyword evidence="15" id="KW-1185">Reference proteome</keyword>
<evidence type="ECO:0000256" key="1">
    <source>
        <dbReference type="ARBA" id="ARBA00001936"/>
    </source>
</evidence>
<evidence type="ECO:0000256" key="7">
    <source>
        <dbReference type="ARBA" id="ARBA00023157"/>
    </source>
</evidence>
<dbReference type="Gene3D" id="3.90.550.10">
    <property type="entry name" value="Spore Coat Polysaccharide Biosynthesis Protein SpsA, Chain A"/>
    <property type="match status" value="1"/>
</dbReference>
<dbReference type="InterPro" id="IPR001173">
    <property type="entry name" value="Glyco_trans_2-like"/>
</dbReference>
<dbReference type="GO" id="GO:0004653">
    <property type="term" value="F:polypeptide N-acetylgalactosaminyltransferase activity"/>
    <property type="evidence" value="ECO:0007669"/>
    <property type="project" value="TreeGrafter"/>
</dbReference>
<organism evidence="14 15">
    <name type="scientific">Stichopus japonicus</name>
    <name type="common">Sea cucumber</name>
    <dbReference type="NCBI Taxonomy" id="307972"/>
    <lineage>
        <taxon>Eukaryota</taxon>
        <taxon>Metazoa</taxon>
        <taxon>Echinodermata</taxon>
        <taxon>Eleutherozoa</taxon>
        <taxon>Echinozoa</taxon>
        <taxon>Holothuroidea</taxon>
        <taxon>Aspidochirotacea</taxon>
        <taxon>Aspidochirotida</taxon>
        <taxon>Stichopodidae</taxon>
        <taxon>Apostichopus</taxon>
    </lineage>
</organism>
<dbReference type="Pfam" id="PF00535">
    <property type="entry name" value="Glycos_transf_2"/>
    <property type="match status" value="1"/>
</dbReference>
<evidence type="ECO:0000313" key="15">
    <source>
        <dbReference type="Proteomes" id="UP000230750"/>
    </source>
</evidence>
<dbReference type="SUPFAM" id="SSF53448">
    <property type="entry name" value="Nucleotide-diphospho-sugar transferases"/>
    <property type="match status" value="1"/>
</dbReference>
<feature type="region of interest" description="Disordered" evidence="11">
    <location>
        <begin position="72"/>
        <end position="92"/>
    </location>
</feature>
<feature type="transmembrane region" description="Helical" evidence="12">
    <location>
        <begin position="24"/>
        <end position="46"/>
    </location>
</feature>
<evidence type="ECO:0000256" key="12">
    <source>
        <dbReference type="SAM" id="Phobius"/>
    </source>
</evidence>
<evidence type="ECO:0000313" key="14">
    <source>
        <dbReference type="EMBL" id="PIK54078.1"/>
    </source>
</evidence>
<dbReference type="CDD" id="cd02510">
    <property type="entry name" value="pp-GalNAc-T"/>
    <property type="match status" value="1"/>
</dbReference>
<dbReference type="GO" id="GO:0005794">
    <property type="term" value="C:Golgi apparatus"/>
    <property type="evidence" value="ECO:0007669"/>
    <property type="project" value="TreeGrafter"/>
</dbReference>
<evidence type="ECO:0000256" key="10">
    <source>
        <dbReference type="ARBA" id="ARBA00060399"/>
    </source>
</evidence>
<keyword evidence="14" id="KW-0808">Transferase</keyword>
<keyword evidence="9" id="KW-0464">Manganese</keyword>
<dbReference type="EMBL" id="MRZV01000264">
    <property type="protein sequence ID" value="PIK54078.1"/>
    <property type="molecule type" value="Genomic_DNA"/>
</dbReference>
<comment type="subcellular location">
    <subcellularLocation>
        <location evidence="10">Endomembrane system</location>
        <topology evidence="10">Single-pass type II membrane protein</topology>
    </subcellularLocation>
</comment>
<protein>
    <submittedName>
        <fullName evidence="14">Putative polypeptide N-acetylgalactosaminyltransferase 13</fullName>
    </submittedName>
</protein>
<dbReference type="InterPro" id="IPR029044">
    <property type="entry name" value="Nucleotide-diphossugar_trans"/>
</dbReference>
<dbReference type="GO" id="GO:0006493">
    <property type="term" value="P:protein O-linked glycosylation"/>
    <property type="evidence" value="ECO:0007669"/>
    <property type="project" value="TreeGrafter"/>
</dbReference>
<dbReference type="Proteomes" id="UP000230750">
    <property type="component" value="Unassembled WGS sequence"/>
</dbReference>
<dbReference type="FunFam" id="3.90.550.10:FF:000053">
    <property type="entry name" value="Polypeptide N-acetylgalactosaminyltransferase"/>
    <property type="match status" value="1"/>
</dbReference>
<keyword evidence="6 12" id="KW-0472">Membrane</keyword>
<dbReference type="InterPro" id="IPR045885">
    <property type="entry name" value="GalNAc-T"/>
</dbReference>
<evidence type="ECO:0000256" key="3">
    <source>
        <dbReference type="ARBA" id="ARBA00022692"/>
    </source>
</evidence>
<keyword evidence="4" id="KW-0735">Signal-anchor</keyword>
<comment type="cofactor">
    <cofactor evidence="1">
        <name>Mn(2+)</name>
        <dbReference type="ChEBI" id="CHEBI:29035"/>
    </cofactor>
</comment>